<dbReference type="Gene3D" id="3.40.50.1240">
    <property type="entry name" value="Phosphoglycerate mutase-like"/>
    <property type="match status" value="1"/>
</dbReference>
<dbReference type="InterPro" id="IPR013078">
    <property type="entry name" value="His_Pase_superF_clade-1"/>
</dbReference>
<dbReference type="GO" id="GO:0005737">
    <property type="term" value="C:cytoplasm"/>
    <property type="evidence" value="ECO:0007669"/>
    <property type="project" value="TreeGrafter"/>
</dbReference>
<organism evidence="1 2">
    <name type="scientific">Kushneria konosiri</name>
    <dbReference type="NCBI Taxonomy" id="698828"/>
    <lineage>
        <taxon>Bacteria</taxon>
        <taxon>Pseudomonadati</taxon>
        <taxon>Pseudomonadota</taxon>
        <taxon>Gammaproteobacteria</taxon>
        <taxon>Oceanospirillales</taxon>
        <taxon>Halomonadaceae</taxon>
        <taxon>Kushneria</taxon>
    </lineage>
</organism>
<dbReference type="PANTHER" id="PTHR48100:SF1">
    <property type="entry name" value="HISTIDINE PHOSPHATASE FAMILY PROTEIN-RELATED"/>
    <property type="match status" value="1"/>
</dbReference>
<keyword evidence="2" id="KW-1185">Reference proteome</keyword>
<dbReference type="GO" id="GO:0016791">
    <property type="term" value="F:phosphatase activity"/>
    <property type="evidence" value="ECO:0007669"/>
    <property type="project" value="TreeGrafter"/>
</dbReference>
<dbReference type="EMBL" id="CP021323">
    <property type="protein sequence ID" value="ARS53918.1"/>
    <property type="molecule type" value="Genomic_DNA"/>
</dbReference>
<dbReference type="KEGG" id="kus:B9G99_14440"/>
<sequence length="239" mass="26560">MPACLVGGCRTSSVSQGQTGMTFQTLMIDCLRHGECEGPQQCLRGQTDVALSKNGRRNMLAAARALPRPHAIISSPLIRCASAGKALAKEWEIPLYTVPDTMEMNFGAWDGIDTHELLQHSRPALEQFWADPRAFPPPQGETVEEFLTRIERGWQSIIEKGIALADTACQRKQAPLRLLVCGHAGVIKSWVAMRLGMSMPKGDWLHQLSLPYAAVARIRVDIDRQDHQRFEQLCHLGQP</sequence>
<dbReference type="AlphaFoldDB" id="A0A2Z2H978"/>
<dbReference type="SMART" id="SM00855">
    <property type="entry name" value="PGAM"/>
    <property type="match status" value="1"/>
</dbReference>
<dbReference type="PANTHER" id="PTHR48100">
    <property type="entry name" value="BROAD-SPECIFICITY PHOSPHATASE YOR283W-RELATED"/>
    <property type="match status" value="1"/>
</dbReference>
<dbReference type="Pfam" id="PF00300">
    <property type="entry name" value="His_Phos_1"/>
    <property type="match status" value="1"/>
</dbReference>
<evidence type="ECO:0000313" key="2">
    <source>
        <dbReference type="Proteomes" id="UP000250025"/>
    </source>
</evidence>
<dbReference type="InterPro" id="IPR050275">
    <property type="entry name" value="PGM_Phosphatase"/>
</dbReference>
<proteinExistence type="predicted"/>
<dbReference type="InterPro" id="IPR029033">
    <property type="entry name" value="His_PPase_superfam"/>
</dbReference>
<dbReference type="SUPFAM" id="SSF53254">
    <property type="entry name" value="Phosphoglycerate mutase-like"/>
    <property type="match status" value="1"/>
</dbReference>
<reference evidence="1 2" key="1">
    <citation type="journal article" date="2017" name="Int. J. Syst. Evol. Microbiol.">
        <title>Kushneria konosiri sp. nov., isolated from the Korean salt-fermented seafood Daemi-jeot.</title>
        <authorList>
            <person name="Yun J.H."/>
            <person name="Park S.K."/>
            <person name="Lee J.Y."/>
            <person name="Jung M.J."/>
            <person name="Bae J.W."/>
        </authorList>
    </citation>
    <scope>NUCLEOTIDE SEQUENCE [LARGE SCALE GENOMIC DNA]</scope>
    <source>
        <strain evidence="1 2">X49</strain>
    </source>
</reference>
<name>A0A2Z2H978_9GAMM</name>
<gene>
    <name evidence="1" type="ORF">B9G99_14440</name>
</gene>
<evidence type="ECO:0008006" key="3">
    <source>
        <dbReference type="Google" id="ProtNLM"/>
    </source>
</evidence>
<accession>A0A2Z2H978</accession>
<evidence type="ECO:0000313" key="1">
    <source>
        <dbReference type="EMBL" id="ARS53918.1"/>
    </source>
</evidence>
<protein>
    <recommendedName>
        <fullName evidence="3">Histidine phosphatase family protein</fullName>
    </recommendedName>
</protein>
<dbReference type="Proteomes" id="UP000250025">
    <property type="component" value="Chromosome"/>
</dbReference>